<evidence type="ECO:0000256" key="1">
    <source>
        <dbReference type="SAM" id="Phobius"/>
    </source>
</evidence>
<organism evidence="2 3">
    <name type="scientific">candidate division CSSED10-310 bacterium</name>
    <dbReference type="NCBI Taxonomy" id="2855610"/>
    <lineage>
        <taxon>Bacteria</taxon>
        <taxon>Bacteria division CSSED10-310</taxon>
    </lineage>
</organism>
<feature type="transmembrane region" description="Helical" evidence="1">
    <location>
        <begin position="121"/>
        <end position="140"/>
    </location>
</feature>
<evidence type="ECO:0000313" key="2">
    <source>
        <dbReference type="EMBL" id="MFC1850077.1"/>
    </source>
</evidence>
<feature type="transmembrane region" description="Helical" evidence="1">
    <location>
        <begin position="152"/>
        <end position="172"/>
    </location>
</feature>
<evidence type="ECO:0000313" key="3">
    <source>
        <dbReference type="Proteomes" id="UP001594351"/>
    </source>
</evidence>
<sequence>MPTPVGHSLFGLSMYMAVEKRPLSKVDVTGPLLYVVLVNLPDIDYTPILAYGFGAVKLYHQAYTHNLGFCFVAAVVVTGLTLLFKKEVRWPLFFLYFLLIYSHVILDALGADGNPPFGVQAFWPFSSAYFISPLSIFIGAEKAQLRELFSVWNFYCILIELGIFLPAFIFIYRSKRRQIATNREQTTS</sequence>
<keyword evidence="1" id="KW-1133">Transmembrane helix</keyword>
<name>A0ABV6YV36_UNCC1</name>
<dbReference type="Pfam" id="PF04307">
    <property type="entry name" value="YdjM"/>
    <property type="match status" value="1"/>
</dbReference>
<proteinExistence type="predicted"/>
<dbReference type="Proteomes" id="UP001594351">
    <property type="component" value="Unassembled WGS sequence"/>
</dbReference>
<feature type="transmembrane region" description="Helical" evidence="1">
    <location>
        <begin position="32"/>
        <end position="54"/>
    </location>
</feature>
<feature type="transmembrane region" description="Helical" evidence="1">
    <location>
        <begin position="66"/>
        <end position="84"/>
    </location>
</feature>
<protein>
    <submittedName>
        <fullName evidence="2">Metal-dependent hydrolase</fullName>
    </submittedName>
</protein>
<reference evidence="2 3" key="1">
    <citation type="submission" date="2024-09" db="EMBL/GenBank/DDBJ databases">
        <title>Laminarin stimulates single cell rates of sulfate reduction while oxygen inhibits transcriptomic activity in coastal marine sediment.</title>
        <authorList>
            <person name="Lindsay M."/>
            <person name="Orcutt B."/>
            <person name="Emerson D."/>
            <person name="Stepanauskas R."/>
            <person name="D'Angelo T."/>
        </authorList>
    </citation>
    <scope>NUCLEOTIDE SEQUENCE [LARGE SCALE GENOMIC DNA]</scope>
    <source>
        <strain evidence="2">SAG AM-311-K15</strain>
    </source>
</reference>
<keyword evidence="2" id="KW-0378">Hydrolase</keyword>
<keyword evidence="3" id="KW-1185">Reference proteome</keyword>
<dbReference type="InterPro" id="IPR007404">
    <property type="entry name" value="YdjM-like"/>
</dbReference>
<keyword evidence="1" id="KW-0472">Membrane</keyword>
<feature type="transmembrane region" description="Helical" evidence="1">
    <location>
        <begin position="90"/>
        <end position="109"/>
    </location>
</feature>
<dbReference type="GO" id="GO:0016787">
    <property type="term" value="F:hydrolase activity"/>
    <property type="evidence" value="ECO:0007669"/>
    <property type="project" value="UniProtKB-KW"/>
</dbReference>
<dbReference type="EMBL" id="JBHPBY010000075">
    <property type="protein sequence ID" value="MFC1850077.1"/>
    <property type="molecule type" value="Genomic_DNA"/>
</dbReference>
<comment type="caution">
    <text evidence="2">The sequence shown here is derived from an EMBL/GenBank/DDBJ whole genome shotgun (WGS) entry which is preliminary data.</text>
</comment>
<accession>A0ABV6YV36</accession>
<gene>
    <name evidence="2" type="ORF">ACFL27_07790</name>
</gene>
<keyword evidence="1" id="KW-0812">Transmembrane</keyword>